<feature type="compositionally biased region" description="Acidic residues" evidence="8">
    <location>
        <begin position="1126"/>
        <end position="1142"/>
    </location>
</feature>
<dbReference type="PROSITE" id="PS51283">
    <property type="entry name" value="DUSP"/>
    <property type="match status" value="1"/>
</dbReference>
<dbReference type="PROSITE" id="PS00973">
    <property type="entry name" value="USP_2"/>
    <property type="match status" value="1"/>
</dbReference>
<dbReference type="GO" id="GO:0016579">
    <property type="term" value="P:protein deubiquitination"/>
    <property type="evidence" value="ECO:0007669"/>
    <property type="project" value="InterPro"/>
</dbReference>
<keyword evidence="12" id="KW-1185">Reference proteome</keyword>
<feature type="region of interest" description="Disordered" evidence="8">
    <location>
        <begin position="1"/>
        <end position="106"/>
    </location>
</feature>
<accession>L8HKZ1</accession>
<dbReference type="EMBL" id="KB007805">
    <property type="protein sequence ID" value="ELR25343.1"/>
    <property type="molecule type" value="Genomic_DNA"/>
</dbReference>
<dbReference type="Gene3D" id="3.30.2230.10">
    <property type="entry name" value="DUSP-like"/>
    <property type="match status" value="1"/>
</dbReference>
<feature type="region of interest" description="Disordered" evidence="8">
    <location>
        <begin position="1104"/>
        <end position="1164"/>
    </location>
</feature>
<keyword evidence="5" id="KW-0833">Ubl conjugation pathway</keyword>
<dbReference type="Proteomes" id="UP000011083">
    <property type="component" value="Unassembled WGS sequence"/>
</dbReference>
<dbReference type="PANTHER" id="PTHR21646">
    <property type="entry name" value="UBIQUITIN CARBOXYL-TERMINAL HYDROLASE"/>
    <property type="match status" value="1"/>
</dbReference>
<dbReference type="OMA" id="PCHAQQS"/>
<dbReference type="InterPro" id="IPR028135">
    <property type="entry name" value="Ub_USP-typ"/>
</dbReference>
<gene>
    <name evidence="11" type="ORF">ACA1_291510</name>
</gene>
<feature type="domain" description="DUSP" evidence="10">
    <location>
        <begin position="102"/>
        <end position="215"/>
    </location>
</feature>
<reference evidence="11 12" key="1">
    <citation type="journal article" date="2013" name="Genome Biol.">
        <title>Genome of Acanthamoeba castellanii highlights extensive lateral gene transfer and early evolution of tyrosine kinase signaling.</title>
        <authorList>
            <person name="Clarke M."/>
            <person name="Lohan A.J."/>
            <person name="Liu B."/>
            <person name="Lagkouvardos I."/>
            <person name="Roy S."/>
            <person name="Zafar N."/>
            <person name="Bertelli C."/>
            <person name="Schilde C."/>
            <person name="Kianianmomeni A."/>
            <person name="Burglin T.R."/>
            <person name="Frech C."/>
            <person name="Turcotte B."/>
            <person name="Kopec K.O."/>
            <person name="Synnott J.M."/>
            <person name="Choo C."/>
            <person name="Paponov I."/>
            <person name="Finkler A."/>
            <person name="Soon Heng Tan C."/>
            <person name="Hutchins A.P."/>
            <person name="Weinmeier T."/>
            <person name="Rattei T."/>
            <person name="Chu J.S."/>
            <person name="Gimenez G."/>
            <person name="Irimia M."/>
            <person name="Rigden D.J."/>
            <person name="Fitzpatrick D.A."/>
            <person name="Lorenzo-Morales J."/>
            <person name="Bateman A."/>
            <person name="Chiu C.H."/>
            <person name="Tang P."/>
            <person name="Hegemann P."/>
            <person name="Fromm H."/>
            <person name="Raoult D."/>
            <person name="Greub G."/>
            <person name="Miranda-Saavedra D."/>
            <person name="Chen N."/>
            <person name="Nash P."/>
            <person name="Ginger M.L."/>
            <person name="Horn M."/>
            <person name="Schaap P."/>
            <person name="Caler L."/>
            <person name="Loftus B."/>
        </authorList>
    </citation>
    <scope>NUCLEOTIDE SEQUENCE [LARGE SCALE GENOMIC DNA]</scope>
    <source>
        <strain evidence="11 12">Neff</strain>
    </source>
</reference>
<dbReference type="SUPFAM" id="SSF54001">
    <property type="entry name" value="Cysteine proteinases"/>
    <property type="match status" value="1"/>
</dbReference>
<name>L8HKZ1_ACACF</name>
<evidence type="ECO:0000256" key="8">
    <source>
        <dbReference type="SAM" id="MobiDB-lite"/>
    </source>
</evidence>
<protein>
    <recommendedName>
        <fullName evidence="3">ubiquitinyl hydrolase 1</fullName>
        <ecNumber evidence="3">3.4.19.12</ecNumber>
    </recommendedName>
</protein>
<feature type="region of interest" description="Disordered" evidence="8">
    <location>
        <begin position="762"/>
        <end position="859"/>
    </location>
</feature>
<comment type="similarity">
    <text evidence="2">Belongs to the peptidase C19 family.</text>
</comment>
<dbReference type="InterPro" id="IPR018200">
    <property type="entry name" value="USP_CS"/>
</dbReference>
<feature type="compositionally biased region" description="Acidic residues" evidence="8">
    <location>
        <begin position="1149"/>
        <end position="1164"/>
    </location>
</feature>
<evidence type="ECO:0000256" key="3">
    <source>
        <dbReference type="ARBA" id="ARBA00012759"/>
    </source>
</evidence>
<dbReference type="InterPro" id="IPR001394">
    <property type="entry name" value="Peptidase_C19_UCH"/>
</dbReference>
<feature type="compositionally biased region" description="Acidic residues" evidence="8">
    <location>
        <begin position="27"/>
        <end position="72"/>
    </location>
</feature>
<comment type="catalytic activity">
    <reaction evidence="1">
        <text>Thiol-dependent hydrolysis of ester, thioester, amide, peptide and isopeptide bonds formed by the C-terminal Gly of ubiquitin (a 76-residue protein attached to proteins as an intracellular targeting signal).</text>
        <dbReference type="EC" id="3.4.19.12"/>
    </reaction>
</comment>
<dbReference type="PROSITE" id="PS50235">
    <property type="entry name" value="USP_3"/>
    <property type="match status" value="1"/>
</dbReference>
<dbReference type="Pfam" id="PF06337">
    <property type="entry name" value="DUSP"/>
    <property type="match status" value="1"/>
</dbReference>
<feature type="region of interest" description="Disordered" evidence="8">
    <location>
        <begin position="636"/>
        <end position="667"/>
    </location>
</feature>
<feature type="compositionally biased region" description="Low complexity" evidence="8">
    <location>
        <begin position="772"/>
        <end position="792"/>
    </location>
</feature>
<feature type="compositionally biased region" description="Low complexity" evidence="8">
    <location>
        <begin position="830"/>
        <end position="847"/>
    </location>
</feature>
<keyword evidence="6 11" id="KW-0378">Hydrolase</keyword>
<feature type="region of interest" description="Disordered" evidence="8">
    <location>
        <begin position="146"/>
        <end position="169"/>
    </location>
</feature>
<evidence type="ECO:0000259" key="10">
    <source>
        <dbReference type="PROSITE" id="PS51283"/>
    </source>
</evidence>
<dbReference type="VEuPathDB" id="AmoebaDB:ACA1_291510"/>
<dbReference type="Gene3D" id="3.90.70.10">
    <property type="entry name" value="Cysteine proteinases"/>
    <property type="match status" value="2"/>
</dbReference>
<dbReference type="PANTHER" id="PTHR21646:SF24">
    <property type="entry name" value="UBIQUITIN CARBOXYL-TERMINAL HYDROLASE"/>
    <property type="match status" value="1"/>
</dbReference>
<dbReference type="InterPro" id="IPR035927">
    <property type="entry name" value="DUSP-like_sf"/>
</dbReference>
<feature type="compositionally biased region" description="Low complexity" evidence="8">
    <location>
        <begin position="1104"/>
        <end position="1125"/>
    </location>
</feature>
<dbReference type="CDD" id="cd02674">
    <property type="entry name" value="Peptidase_C19R"/>
    <property type="match status" value="1"/>
</dbReference>
<evidence type="ECO:0000313" key="11">
    <source>
        <dbReference type="EMBL" id="ELR25343.1"/>
    </source>
</evidence>
<dbReference type="KEGG" id="acan:ACA1_291510"/>
<sequence length="1164" mass="131335">MMSNNEDVETTNRGLERHGHVQVELGDKEEDLMEATNEEEEENADEDPSSSSSDEEEDDDMGRDKEAEEDGSEATQTAAAQNEEEDDPEANWEAKLPEPEAGGPAAEKRLIKELDWERKKTGKNQTWYLLSAKWLEDWKTYVDYDDAESDSDEDDEGAEKVRPGPITNSMLLEPQSDYLRRECTEGRHYIIVPEEAWRLWWKWYAGGPPLPRKTVTTGWYNQQYVVEVRLLHLKFVKSSDKNVELPSSFSKTATIGDLKKRMCKRLKVDPANVRLWDWHARNKIKLLTDMTDTLDEAQIIDNQLVLFEEKDPATGKFPEDTYGSSYRASGYGSSSTYGSSSGYGSSSIYGSSSYSYSRYSEPGEPGVCGLQNLGNTCFMNSALQCLSNTAPLTNFFLRGTYKDDVNEVNPLGTKGELVEAYTGLLREIWSGSARSTPPRSFKYKLERFAPQFSGYQQHDSQELLGFLLDGIHEDLNRIKQKPYVESKEADGRPDTEVAEETWQGHRARNDSVIVDRFQGQLKSTLICPECSKVSITFDPFMYLSLPLPMKMTRRLAVTFISRDPARRPVKYALDVPKHGSIKELRMAVAVFVGVDARNLILADLYNSRFFKEYSDRESLDVIQDRDVTVVYELPPNPAAEEKAKVEPEPEPEPVEDPSDDDDQVWGDGYSYRSMGVSRATAQPKVEEPKDGIIQVRVLNRKDETVTHRTYYGTPTSYTRKTLFGVPFILQIPNKITYADLYREALHQLQRFLKGMPDQVPVEEPMEAEQETQEQAAAEEQQPQQQEEQAADQTGIEEAEEPVHSGESRASAKKNKGESYGSDNEHDDDSFSSSSDEAEPSYSRSSSSYRQPVETKAPVIPESIDGRPLLFTLKLVDHFGVNDHVEFSGGKHGEEVITLKNTQTVALCWRNESLSFYDDEKEIDMEVHPSARPVERDEGDQSVSLYDCLELFTQAEQLGPEDPWYCNKCAEFRQATKKFDVWKVPRILVVHLKRFSYRNKYWREKLDTFVDFPLDDLDLSPHVLGPVSTPPVYELYAVSNHYGSLGGGHYTAYAKNHRENKWYKFDDSSVSSVQAESVKTSAAYVLFYRLKEDASEWRGLSVAEAESGETAAPSAESATTATTAADAADDDSSSSSSDSEDAEPEHSDADGEAGDVDMQDPEGDQ</sequence>
<dbReference type="Pfam" id="PF14836">
    <property type="entry name" value="Ubiquitin_3"/>
    <property type="match status" value="1"/>
</dbReference>
<dbReference type="SUPFAM" id="SSF143791">
    <property type="entry name" value="DUSP-like"/>
    <property type="match status" value="1"/>
</dbReference>
<dbReference type="InterPro" id="IPR038765">
    <property type="entry name" value="Papain-like_cys_pep_sf"/>
</dbReference>
<evidence type="ECO:0000313" key="12">
    <source>
        <dbReference type="Proteomes" id="UP000011083"/>
    </source>
</evidence>
<keyword evidence="7" id="KW-0788">Thiol protease</keyword>
<evidence type="ECO:0000256" key="2">
    <source>
        <dbReference type="ARBA" id="ARBA00009085"/>
    </source>
</evidence>
<dbReference type="AlphaFoldDB" id="L8HKZ1"/>
<dbReference type="Pfam" id="PF00443">
    <property type="entry name" value="UCH"/>
    <property type="match status" value="1"/>
</dbReference>
<evidence type="ECO:0000256" key="7">
    <source>
        <dbReference type="ARBA" id="ARBA00022807"/>
    </source>
</evidence>
<feature type="compositionally biased region" description="Acidic residues" evidence="8">
    <location>
        <begin position="648"/>
        <end position="664"/>
    </location>
</feature>
<dbReference type="InterPro" id="IPR028889">
    <property type="entry name" value="USP"/>
</dbReference>
<evidence type="ECO:0000256" key="1">
    <source>
        <dbReference type="ARBA" id="ARBA00000707"/>
    </source>
</evidence>
<dbReference type="STRING" id="1257118.L8HKZ1"/>
<evidence type="ECO:0000256" key="4">
    <source>
        <dbReference type="ARBA" id="ARBA00022670"/>
    </source>
</evidence>
<dbReference type="Gene3D" id="3.10.20.90">
    <property type="entry name" value="Phosphatidylinositol 3-kinase Catalytic Subunit, Chain A, domain 1"/>
    <property type="match status" value="1"/>
</dbReference>
<dbReference type="RefSeq" id="XP_004368098.1">
    <property type="nucleotide sequence ID" value="XM_004368041.1"/>
</dbReference>
<feature type="domain" description="USP" evidence="9">
    <location>
        <begin position="368"/>
        <end position="1090"/>
    </location>
</feature>
<dbReference type="PROSITE" id="PS00972">
    <property type="entry name" value="USP_1"/>
    <property type="match status" value="1"/>
</dbReference>
<dbReference type="OrthoDB" id="29137at2759"/>
<organism evidence="11 12">
    <name type="scientific">Acanthamoeba castellanii (strain ATCC 30010 / Neff)</name>
    <dbReference type="NCBI Taxonomy" id="1257118"/>
    <lineage>
        <taxon>Eukaryota</taxon>
        <taxon>Amoebozoa</taxon>
        <taxon>Discosea</taxon>
        <taxon>Longamoebia</taxon>
        <taxon>Centramoebida</taxon>
        <taxon>Acanthamoebidae</taxon>
        <taxon>Acanthamoeba</taxon>
    </lineage>
</organism>
<keyword evidence="4" id="KW-0645">Protease</keyword>
<dbReference type="InterPro" id="IPR050185">
    <property type="entry name" value="Ub_carboxyl-term_hydrolase"/>
</dbReference>
<evidence type="ECO:0000256" key="6">
    <source>
        <dbReference type="ARBA" id="ARBA00022801"/>
    </source>
</evidence>
<evidence type="ECO:0000259" key="9">
    <source>
        <dbReference type="PROSITE" id="PS50235"/>
    </source>
</evidence>
<dbReference type="SMART" id="SM00695">
    <property type="entry name" value="DUSP"/>
    <property type="match status" value="1"/>
</dbReference>
<proteinExistence type="inferred from homology"/>
<dbReference type="GO" id="GO:0006508">
    <property type="term" value="P:proteolysis"/>
    <property type="evidence" value="ECO:0007669"/>
    <property type="project" value="UniProtKB-KW"/>
</dbReference>
<evidence type="ECO:0000256" key="5">
    <source>
        <dbReference type="ARBA" id="ARBA00022786"/>
    </source>
</evidence>
<dbReference type="GO" id="GO:0004843">
    <property type="term" value="F:cysteine-type deubiquitinase activity"/>
    <property type="evidence" value="ECO:0007669"/>
    <property type="project" value="UniProtKB-EC"/>
</dbReference>
<dbReference type="EC" id="3.4.19.12" evidence="3"/>
<feature type="compositionally biased region" description="Acidic residues" evidence="8">
    <location>
        <begin position="146"/>
        <end position="157"/>
    </location>
</feature>
<dbReference type="GeneID" id="14926393"/>
<dbReference type="InterPro" id="IPR006615">
    <property type="entry name" value="Pept_C19_DUSP"/>
</dbReference>